<proteinExistence type="evidence at transcript level"/>
<accession>I3SQJ8</accession>
<reference evidence="1" key="1">
    <citation type="submission" date="2012-05" db="EMBL/GenBank/DDBJ databases">
        <authorList>
            <person name="Krishnakumar V."/>
            <person name="Cheung F."/>
            <person name="Xiao Y."/>
            <person name="Chan A."/>
            <person name="Moskal W.A."/>
            <person name="Town C.D."/>
        </authorList>
    </citation>
    <scope>NUCLEOTIDE SEQUENCE</scope>
</reference>
<evidence type="ECO:0000313" key="1">
    <source>
        <dbReference type="EMBL" id="AFK42540.1"/>
    </source>
</evidence>
<dbReference type="EMBL" id="BT142746">
    <property type="protein sequence ID" value="AFK42540.1"/>
    <property type="molecule type" value="mRNA"/>
</dbReference>
<organism evidence="1">
    <name type="scientific">Lotus japonicus</name>
    <name type="common">Lotus corniculatus var. japonicus</name>
    <dbReference type="NCBI Taxonomy" id="34305"/>
    <lineage>
        <taxon>Eukaryota</taxon>
        <taxon>Viridiplantae</taxon>
        <taxon>Streptophyta</taxon>
        <taxon>Embryophyta</taxon>
        <taxon>Tracheophyta</taxon>
        <taxon>Spermatophyta</taxon>
        <taxon>Magnoliopsida</taxon>
        <taxon>eudicotyledons</taxon>
        <taxon>Gunneridae</taxon>
        <taxon>Pentapetalae</taxon>
        <taxon>rosids</taxon>
        <taxon>fabids</taxon>
        <taxon>Fabales</taxon>
        <taxon>Fabaceae</taxon>
        <taxon>Papilionoideae</taxon>
        <taxon>50 kb inversion clade</taxon>
        <taxon>NPAAA clade</taxon>
        <taxon>Hologalegina</taxon>
        <taxon>robinioid clade</taxon>
        <taxon>Loteae</taxon>
        <taxon>Lotus</taxon>
    </lineage>
</organism>
<name>I3SQJ8_LOTJA</name>
<sequence>MKLRVRMLLSWHLLVSLLSRLRMRLLSLLSISASKWCLLLVDSPLRSKGLR</sequence>
<dbReference type="AlphaFoldDB" id="I3SQJ8"/>
<protein>
    <submittedName>
        <fullName evidence="1">Uncharacterized protein</fullName>
    </submittedName>
</protein>